<dbReference type="KEGG" id="ral:Rumal_3533"/>
<sequence>MYVQVRLYVHQDNDLMMINNAPGFNLDTIIHDAVCAFVRGEDFEIPSLTIKKKNMKDSGRICVTFDERSDADVISYLKTVRYGFMNDYLKQITKRYIQRDMFEAAFCAEEGENNKSVKGVVYHKKRVSLNEEPKEINVSKKNDVLNVPGQDPAESNIAPAEPAVQREITFEKNINDTSDAGNNDTEEMVDLIDSLIGI</sequence>
<protein>
    <submittedName>
        <fullName evidence="1">Uncharacterized protein</fullName>
    </submittedName>
</protein>
<organism evidence="1 2">
    <name type="scientific">Ruminococcus albus (strain ATCC 27210 / DSM 20455 / JCM 14654 / NCDO 2250 / 7)</name>
    <dbReference type="NCBI Taxonomy" id="697329"/>
    <lineage>
        <taxon>Bacteria</taxon>
        <taxon>Bacillati</taxon>
        <taxon>Bacillota</taxon>
        <taxon>Clostridia</taxon>
        <taxon>Eubacteriales</taxon>
        <taxon>Oscillospiraceae</taxon>
        <taxon>Ruminococcus</taxon>
    </lineage>
</organism>
<dbReference type="HOGENOM" id="CLU_1377264_0_0_9"/>
<proteinExistence type="predicted"/>
<reference evidence="2" key="1">
    <citation type="journal article" date="2011" name="J. Bacteriol.">
        <title>Complete genome of the cellulolytic ruminal bacterium Ruminococcus albus 7.</title>
        <authorList>
            <person name="Suen G."/>
            <person name="Stevenson D.M."/>
            <person name="Bruce D.C."/>
            <person name="Chertkov O."/>
            <person name="Copeland A."/>
            <person name="Cheng J.F."/>
            <person name="Detter C."/>
            <person name="Detter J.C."/>
            <person name="Goodwin L.A."/>
            <person name="Han C.S."/>
            <person name="Hauser L.J."/>
            <person name="Ivanova N.N."/>
            <person name="Kyrpides N.C."/>
            <person name="Land M.L."/>
            <person name="Lapidus A."/>
            <person name="Lucas S."/>
            <person name="Ovchinnikova G."/>
            <person name="Pitluck S."/>
            <person name="Tapia R."/>
            <person name="Woyke T."/>
            <person name="Boyum J."/>
            <person name="Mead D."/>
            <person name="Weimer P.J."/>
        </authorList>
    </citation>
    <scope>NUCLEOTIDE SEQUENCE [LARGE SCALE GENOMIC DNA]</scope>
    <source>
        <strain evidence="2">ATCC 27210 / DSM 20455 / JCM 14654 / NCDO 2250 / 7</strain>
        <plasmid evidence="2">pRUMAL01</plasmid>
    </source>
</reference>
<dbReference type="Proteomes" id="UP000006919">
    <property type="component" value="Plasmid pRUMAL01"/>
</dbReference>
<name>E6UJX9_RUMA7</name>
<evidence type="ECO:0000313" key="1">
    <source>
        <dbReference type="EMBL" id="ADU23975.1"/>
    </source>
</evidence>
<keyword evidence="1" id="KW-0614">Plasmid</keyword>
<accession>E6UJX9</accession>
<geneLocation type="plasmid" evidence="1 2">
    <name>pRUMAL01</name>
</geneLocation>
<evidence type="ECO:0000313" key="2">
    <source>
        <dbReference type="Proteomes" id="UP000006919"/>
    </source>
</evidence>
<dbReference type="RefSeq" id="WP_013483524.1">
    <property type="nucleotide sequence ID" value="NC_014824.1"/>
</dbReference>
<dbReference type="EMBL" id="CP002404">
    <property type="protein sequence ID" value="ADU23975.1"/>
    <property type="molecule type" value="Genomic_DNA"/>
</dbReference>
<gene>
    <name evidence="1" type="ordered locus">Rumal_3533</name>
</gene>
<dbReference type="AlphaFoldDB" id="E6UJX9"/>